<accession>A0A1N6ZKI3</accession>
<protein>
    <submittedName>
        <fullName evidence="1">Uncharacterized protein</fullName>
    </submittedName>
</protein>
<proteinExistence type="predicted"/>
<dbReference type="AlphaFoldDB" id="A0A1N6ZKI3"/>
<organism evidence="1 2">
    <name type="scientific">Pontibacter lucknowensis</name>
    <dbReference type="NCBI Taxonomy" id="1077936"/>
    <lineage>
        <taxon>Bacteria</taxon>
        <taxon>Pseudomonadati</taxon>
        <taxon>Bacteroidota</taxon>
        <taxon>Cytophagia</taxon>
        <taxon>Cytophagales</taxon>
        <taxon>Hymenobacteraceae</taxon>
        <taxon>Pontibacter</taxon>
    </lineage>
</organism>
<gene>
    <name evidence="1" type="ORF">SAMN05421545_3048</name>
</gene>
<name>A0A1N6ZKI3_9BACT</name>
<dbReference type="Proteomes" id="UP000185924">
    <property type="component" value="Unassembled WGS sequence"/>
</dbReference>
<reference evidence="2" key="1">
    <citation type="submission" date="2017-01" db="EMBL/GenBank/DDBJ databases">
        <authorList>
            <person name="Varghese N."/>
            <person name="Submissions S."/>
        </authorList>
    </citation>
    <scope>NUCLEOTIDE SEQUENCE [LARGE SCALE GENOMIC DNA]</scope>
    <source>
        <strain evidence="2">DM9</strain>
    </source>
</reference>
<evidence type="ECO:0000313" key="1">
    <source>
        <dbReference type="EMBL" id="SIR27402.1"/>
    </source>
</evidence>
<feature type="non-terminal residue" evidence="1">
    <location>
        <position position="1"/>
    </location>
</feature>
<sequence length="46" mass="5262">KRLHQTRISGPRPEAVQIKLPTAKAGLYFLHIQTERGLIIRKLTVL</sequence>
<keyword evidence="2" id="KW-1185">Reference proteome</keyword>
<evidence type="ECO:0000313" key="2">
    <source>
        <dbReference type="Proteomes" id="UP000185924"/>
    </source>
</evidence>
<dbReference type="OrthoDB" id="5381604at2"/>
<dbReference type="EMBL" id="FTNM01000004">
    <property type="protein sequence ID" value="SIR27402.1"/>
    <property type="molecule type" value="Genomic_DNA"/>
</dbReference>